<evidence type="ECO:0000256" key="2">
    <source>
        <dbReference type="ARBA" id="ARBA00009347"/>
    </source>
</evidence>
<dbReference type="PIRSF" id="PIRSF016578">
    <property type="entry name" value="HsaA"/>
    <property type="match status" value="1"/>
</dbReference>
<keyword evidence="5" id="KW-0560">Oxidoreductase</keyword>
<proteinExistence type="inferred from homology"/>
<dbReference type="PROSITE" id="PS00072">
    <property type="entry name" value="ACYL_COA_DH_1"/>
    <property type="match status" value="1"/>
</dbReference>
<evidence type="ECO:0000256" key="1">
    <source>
        <dbReference type="ARBA" id="ARBA00001974"/>
    </source>
</evidence>
<feature type="domain" description="Acyl-CoA dehydrogenase/oxidase C-terminal" evidence="6">
    <location>
        <begin position="227"/>
        <end position="377"/>
    </location>
</feature>
<feature type="domain" description="Acyl-CoA oxidase/dehydrogenase middle" evidence="7">
    <location>
        <begin position="122"/>
        <end position="215"/>
    </location>
</feature>
<gene>
    <name evidence="9" type="ORF">L2725_17460</name>
</gene>
<keyword evidence="3 5" id="KW-0285">Flavoprotein</keyword>
<dbReference type="RefSeq" id="WP_249250135.1">
    <property type="nucleotide sequence ID" value="NZ_JAKIKT010000007.1"/>
</dbReference>
<dbReference type="SUPFAM" id="SSF47203">
    <property type="entry name" value="Acyl-CoA dehydrogenase C-terminal domain-like"/>
    <property type="match status" value="1"/>
</dbReference>
<dbReference type="Pfam" id="PF02771">
    <property type="entry name" value="Acyl-CoA_dh_N"/>
    <property type="match status" value="1"/>
</dbReference>
<dbReference type="PANTHER" id="PTHR43831">
    <property type="entry name" value="ISOBUTYRYL-COA DEHYDROGENASE"/>
    <property type="match status" value="1"/>
</dbReference>
<evidence type="ECO:0000313" key="10">
    <source>
        <dbReference type="Proteomes" id="UP001202831"/>
    </source>
</evidence>
<evidence type="ECO:0000256" key="3">
    <source>
        <dbReference type="ARBA" id="ARBA00022630"/>
    </source>
</evidence>
<dbReference type="InterPro" id="IPR036250">
    <property type="entry name" value="AcylCo_DH-like_C"/>
</dbReference>
<keyword evidence="10" id="KW-1185">Reference proteome</keyword>
<feature type="domain" description="Acyl-CoA dehydrogenase/oxidase N-terminal" evidence="8">
    <location>
        <begin position="6"/>
        <end position="116"/>
    </location>
</feature>
<dbReference type="Gene3D" id="2.40.110.10">
    <property type="entry name" value="Butyryl-CoA Dehydrogenase, subunit A, domain 2"/>
    <property type="match status" value="1"/>
</dbReference>
<comment type="caution">
    <text evidence="9">The sequence shown here is derived from an EMBL/GenBank/DDBJ whole genome shotgun (WGS) entry which is preliminary data.</text>
</comment>
<accession>A0ABT0NBQ7</accession>
<dbReference type="InterPro" id="IPR009100">
    <property type="entry name" value="AcylCoA_DH/oxidase_NM_dom_sf"/>
</dbReference>
<evidence type="ECO:0000259" key="7">
    <source>
        <dbReference type="Pfam" id="PF02770"/>
    </source>
</evidence>
<comment type="similarity">
    <text evidence="2 5">Belongs to the acyl-CoA dehydrogenase family.</text>
</comment>
<dbReference type="InterPro" id="IPR009075">
    <property type="entry name" value="AcylCo_DH/oxidase_C"/>
</dbReference>
<dbReference type="PANTHER" id="PTHR43831:SF1">
    <property type="entry name" value="ISOBUTYRYL-COA DEHYDROGENASE, MITOCHONDRIAL"/>
    <property type="match status" value="1"/>
</dbReference>
<protein>
    <submittedName>
        <fullName evidence="9">Acyl-CoA dehydrogenase family protein</fullName>
    </submittedName>
</protein>
<dbReference type="InterPro" id="IPR006089">
    <property type="entry name" value="Acyl-CoA_DH_CS"/>
</dbReference>
<organism evidence="9 10">
    <name type="scientific">Shewanella corallii</name>
    <dbReference type="NCBI Taxonomy" id="560080"/>
    <lineage>
        <taxon>Bacteria</taxon>
        <taxon>Pseudomonadati</taxon>
        <taxon>Pseudomonadota</taxon>
        <taxon>Gammaproteobacteria</taxon>
        <taxon>Alteromonadales</taxon>
        <taxon>Shewanellaceae</taxon>
        <taxon>Shewanella</taxon>
    </lineage>
</organism>
<comment type="cofactor">
    <cofactor evidence="1 5">
        <name>FAD</name>
        <dbReference type="ChEBI" id="CHEBI:57692"/>
    </cofactor>
</comment>
<dbReference type="Pfam" id="PF02770">
    <property type="entry name" value="Acyl-CoA_dh_M"/>
    <property type="match status" value="1"/>
</dbReference>
<sequence>MDFNLNEDQRQFAELARQFAAEELAPHAARWDEEHHFPKDVIQKAGELGFCSLYSPESEGGMGLSRLDAAIIFEELSMGCTATTAMLTIHNMATWMITTWGSESLRGEWSEALTTGQKLASYCLTEPGSGSDAASLQTKAVRDGDEYVISGSKMFISGAGDTEMLVVMCRTGGEGPRGISAIAVPADAAGIVYGKAEDKMGWNAQPTRLVTFEEVRVPVANLLGEEGQGFTFAMKGLDGGRINIATCSVGTAQAALERATEYMQERKQFGKPLAAFQALQFKLADMATELVAARQMVRLAAFKLDSGDVEATAYCAMAKRFATDVGFQVCDAALQLHGGYGYIREYPLERHFRDVRVHQILEGTNEIMRLIIARRLLDEHVGEIK</sequence>
<dbReference type="EMBL" id="JAKIKT010000007">
    <property type="protein sequence ID" value="MCL2915545.1"/>
    <property type="molecule type" value="Genomic_DNA"/>
</dbReference>
<dbReference type="InterPro" id="IPR046373">
    <property type="entry name" value="Acyl-CoA_Oxase/DH_mid-dom_sf"/>
</dbReference>
<dbReference type="Proteomes" id="UP001202831">
    <property type="component" value="Unassembled WGS sequence"/>
</dbReference>
<dbReference type="InterPro" id="IPR052547">
    <property type="entry name" value="Mito_Isobutyryl-CoADH"/>
</dbReference>
<evidence type="ECO:0000259" key="6">
    <source>
        <dbReference type="Pfam" id="PF00441"/>
    </source>
</evidence>
<dbReference type="SUPFAM" id="SSF56645">
    <property type="entry name" value="Acyl-CoA dehydrogenase NM domain-like"/>
    <property type="match status" value="1"/>
</dbReference>
<dbReference type="InterPro" id="IPR013786">
    <property type="entry name" value="AcylCoA_DH/ox_N"/>
</dbReference>
<dbReference type="Gene3D" id="1.20.140.10">
    <property type="entry name" value="Butyryl-CoA Dehydrogenase, subunit A, domain 3"/>
    <property type="match status" value="1"/>
</dbReference>
<evidence type="ECO:0000259" key="8">
    <source>
        <dbReference type="Pfam" id="PF02771"/>
    </source>
</evidence>
<dbReference type="InterPro" id="IPR006091">
    <property type="entry name" value="Acyl-CoA_Oxase/DH_mid-dom"/>
</dbReference>
<evidence type="ECO:0000256" key="5">
    <source>
        <dbReference type="RuleBase" id="RU362125"/>
    </source>
</evidence>
<evidence type="ECO:0000256" key="4">
    <source>
        <dbReference type="ARBA" id="ARBA00022827"/>
    </source>
</evidence>
<dbReference type="Gene3D" id="1.10.540.10">
    <property type="entry name" value="Acyl-CoA dehydrogenase/oxidase, N-terminal domain"/>
    <property type="match status" value="1"/>
</dbReference>
<dbReference type="Pfam" id="PF00441">
    <property type="entry name" value="Acyl-CoA_dh_1"/>
    <property type="match status" value="1"/>
</dbReference>
<evidence type="ECO:0000313" key="9">
    <source>
        <dbReference type="EMBL" id="MCL2915545.1"/>
    </source>
</evidence>
<dbReference type="InterPro" id="IPR037069">
    <property type="entry name" value="AcylCoA_DH/ox_N_sf"/>
</dbReference>
<name>A0ABT0NBQ7_9GAMM</name>
<keyword evidence="4 5" id="KW-0274">FAD</keyword>
<reference evidence="9 10" key="1">
    <citation type="submission" date="2022-01" db="EMBL/GenBank/DDBJ databases">
        <title>Whole genome-based taxonomy of the Shewanellaceae.</title>
        <authorList>
            <person name="Martin-Rodriguez A.J."/>
        </authorList>
    </citation>
    <scope>NUCLEOTIDE SEQUENCE [LARGE SCALE GENOMIC DNA]</scope>
    <source>
        <strain evidence="9 10">DSM 21332</strain>
    </source>
</reference>
<dbReference type="PROSITE" id="PS00073">
    <property type="entry name" value="ACYL_COA_DH_2"/>
    <property type="match status" value="1"/>
</dbReference>